<dbReference type="AlphaFoldDB" id="A0A0U5AWB8"/>
<dbReference type="KEGG" id="cthi:THC_0289"/>
<name>A0A0U5AWB8_9BACT</name>
<dbReference type="Pfam" id="PF11853">
    <property type="entry name" value="DUF3373"/>
    <property type="match status" value="1"/>
</dbReference>
<organism evidence="3 4">
    <name type="scientific">Caldimicrobium thiodismutans</name>
    <dbReference type="NCBI Taxonomy" id="1653476"/>
    <lineage>
        <taxon>Bacteria</taxon>
        <taxon>Pseudomonadati</taxon>
        <taxon>Thermodesulfobacteriota</taxon>
        <taxon>Thermodesulfobacteria</taxon>
        <taxon>Thermodesulfobacteriales</taxon>
        <taxon>Thermodesulfobacteriaceae</taxon>
        <taxon>Caldimicrobium</taxon>
    </lineage>
</organism>
<evidence type="ECO:0000256" key="2">
    <source>
        <dbReference type="SAM" id="SignalP"/>
    </source>
</evidence>
<dbReference type="RefSeq" id="WP_068512277.1">
    <property type="nucleotide sequence ID" value="NZ_AP014945.1"/>
</dbReference>
<reference evidence="4" key="2">
    <citation type="journal article" date="2016" name="Int. J. Syst. Evol. Microbiol.">
        <title>Caldimicrobium thiodismutans sp. nov., a sulfur-disproportionating bacterium isolated from a hot spring.</title>
        <authorList>
            <person name="Kojima H."/>
            <person name="Umezawa K."/>
            <person name="Fukui M."/>
        </authorList>
    </citation>
    <scope>NUCLEOTIDE SEQUENCE [LARGE SCALE GENOMIC DNA]</scope>
    <source>
        <strain evidence="4">TF1</strain>
    </source>
</reference>
<dbReference type="EMBL" id="AP014945">
    <property type="protein sequence ID" value="BAU22687.1"/>
    <property type="molecule type" value="Genomic_DNA"/>
</dbReference>
<feature type="chain" id="PRO_5006854921" description="DUF3373 domain-containing protein" evidence="2">
    <location>
        <begin position="24"/>
        <end position="590"/>
    </location>
</feature>
<proteinExistence type="predicted"/>
<sequence length="590" mass="68030">MKKGKIFLISGMVLGLLAGPTFGATQDELLQKIEQLSRELEALKSQLKEVKEKQASQEEKVSTVEKTAKTLKDNLAGIKISGDIRTRIDSTRATIPRNAFMVGLFGDQTFLSNMRTMLSNFNISPNYVGNTTAPFGLTDIHGNRLDLTEFNKKTRSHKEENDSLWTNRLRLDLSFKPTENTAAKVRLAYNKAWGEGDDYFGPYLFFPMKNNFTYGVRPDDSRLYVDRAYFNISYLFDKPIWISFGRRPTTHGTPQEFREGRENKDATPTAINIDVPFDGATIGYDYEWGRIRFCYGRGFESGFKMPLDRAKDDVEFYGFNWDVYDVDNKFLNFQAFKAQDIMDFPNGDLYMFNPAFGRYMPAPMRGRTNLGDIYEIGLTWTHKNIKLFNLDGVDYFISLGMSIAEPKAIGTFPMDIYFSNGTDYFHAQVPLYYTLLNGFSMDKSQIKKDTRTGYAVYAGVRIPIPQINGAKLGLEYNYGSKWWMPFHIGSDDPYMNKLSTRGHVAEVYWQQDLPVGQKLTKNARALLRLGFQYYWFDYYGSANWLETPRDIDDIKKWVKSTNMMDQMKAMTMFVPIEKMWNLYGSLELSF</sequence>
<keyword evidence="4" id="KW-1185">Reference proteome</keyword>
<dbReference type="OrthoDB" id="9760233at2"/>
<evidence type="ECO:0000313" key="4">
    <source>
        <dbReference type="Proteomes" id="UP000068196"/>
    </source>
</evidence>
<reference evidence="3 4" key="1">
    <citation type="journal article" date="2016" name="Int. J. Syst. Evol. Microbiol.">
        <title>Caldimicrobium thiodismutans sp. nov., a sulfur-disproportionating bacterium isolated from a hot spring, and emended description of the genus Caldimicrobium.</title>
        <authorList>
            <person name="Kojima H."/>
            <person name="Umezawa K."/>
            <person name="Fukui M."/>
        </authorList>
    </citation>
    <scope>NUCLEOTIDE SEQUENCE [LARGE SCALE GENOMIC DNA]</scope>
    <source>
        <strain evidence="3 4">TF1</strain>
    </source>
</reference>
<evidence type="ECO:0000313" key="3">
    <source>
        <dbReference type="EMBL" id="BAU22687.1"/>
    </source>
</evidence>
<dbReference type="Proteomes" id="UP000068196">
    <property type="component" value="Chromosome"/>
</dbReference>
<accession>A0A0U5AWB8</accession>
<dbReference type="InterPro" id="IPR021803">
    <property type="entry name" value="DUF3373"/>
</dbReference>
<dbReference type="STRING" id="1653476.THC_0289"/>
<gene>
    <name evidence="3" type="ORF">THC_0289</name>
</gene>
<dbReference type="PATRIC" id="fig|1653476.3.peg.293"/>
<keyword evidence="1" id="KW-0175">Coiled coil</keyword>
<protein>
    <recommendedName>
        <fullName evidence="5">DUF3373 domain-containing protein</fullName>
    </recommendedName>
</protein>
<feature type="signal peptide" evidence="2">
    <location>
        <begin position="1"/>
        <end position="23"/>
    </location>
</feature>
<evidence type="ECO:0000256" key="1">
    <source>
        <dbReference type="SAM" id="Coils"/>
    </source>
</evidence>
<keyword evidence="2" id="KW-0732">Signal</keyword>
<evidence type="ECO:0008006" key="5">
    <source>
        <dbReference type="Google" id="ProtNLM"/>
    </source>
</evidence>
<feature type="coiled-coil region" evidence="1">
    <location>
        <begin position="26"/>
        <end position="67"/>
    </location>
</feature>